<dbReference type="Gene3D" id="1.25.40.180">
    <property type="match status" value="1"/>
</dbReference>
<feature type="compositionally biased region" description="Low complexity" evidence="1">
    <location>
        <begin position="431"/>
        <end position="448"/>
    </location>
</feature>
<feature type="compositionally biased region" description="Polar residues" evidence="1">
    <location>
        <begin position="353"/>
        <end position="372"/>
    </location>
</feature>
<evidence type="ECO:0000313" key="2">
    <source>
        <dbReference type="EnsemblMetazoa" id="AMEM015471-PA"/>
    </source>
</evidence>
<dbReference type="AlphaFoldDB" id="A0A182VID1"/>
<dbReference type="InterPro" id="IPR051367">
    <property type="entry name" value="mRNA_TranslReg/HistoneTransl"/>
</dbReference>
<dbReference type="Proteomes" id="UP000075903">
    <property type="component" value="Unassembled WGS sequence"/>
</dbReference>
<feature type="region of interest" description="Disordered" evidence="1">
    <location>
        <begin position="346"/>
        <end position="505"/>
    </location>
</feature>
<feature type="compositionally biased region" description="Basic and acidic residues" evidence="1">
    <location>
        <begin position="673"/>
        <end position="691"/>
    </location>
</feature>
<dbReference type="GO" id="GO:0005829">
    <property type="term" value="C:cytosol"/>
    <property type="evidence" value="ECO:0007669"/>
    <property type="project" value="TreeGrafter"/>
</dbReference>
<dbReference type="GO" id="GO:0006446">
    <property type="term" value="P:regulation of translational initiation"/>
    <property type="evidence" value="ECO:0007669"/>
    <property type="project" value="TreeGrafter"/>
</dbReference>
<sequence>MCVCVIKQSFLCVRISHTAALLSCVAFVRVFFARVAGTSGGGSSSSNSSCAYRKVFVALSVIHSRRSMEQKGSNNERRVDDNHHQTGGDQQQQQQQAAAMMMFDELRQEIGKIDVYAETIELTYHLRKFGELFRRRITTEQQLNDLFLHLNEAALADSGFAIQFALVFASRQLGDVPIGGTNVRNAMITTLQHNFLAIERLKQEGGERFHNSIILLGEYYHRKMVGHGCRIKILGQSLLLLLTSELEQEINRICQQPASAHRLDPKFAKVLLQQITLNGTVWKEVHQKEANDLLYTMRKALIVIPNLCAPAKAFLLMALDLYSGSLGNELLDKLYGKYLTEPSKEAEQAAVNGGTSNGPTDPPSSAHNQSAINGEKSVEKQAKKDSQKDTAVQQKPKGSKSNAPSGRSTGGGKAANQNLTTNDKENKRRTTQTTKAAPAAQKTSPKASTGRSIRVHEDGNIVATIVTRDAPTTPTKKHLPAAATQPAPVPNAASPRSPTKKGLSPRMEKLAALPKITITCATPSPKRTQDKPPSAVSPRAVLGPSIGKQKPHQPPKSPTHSREGQQYGVRNVSEASRGRQDRARGAAATGKEATVRVVEAISPVGVNPPNETRSQHETRVEEPQPIVLPESPKRYDWSDPTPVDPTQSWSYVPPPPSRPEQPSKTVECATIEPARHDLTPSDEPGTKKTDDSTGAGDVSKPKHKVKPSYLREENVENLSWDVLIPLEDESPQKVNPHTKSFLSFLASE</sequence>
<reference evidence="2" key="1">
    <citation type="submission" date="2020-05" db="UniProtKB">
        <authorList>
            <consortium name="EnsemblMetazoa"/>
        </authorList>
    </citation>
    <scope>IDENTIFICATION</scope>
    <source>
        <strain evidence="2">MAF</strain>
    </source>
</reference>
<dbReference type="GO" id="GO:0008494">
    <property type="term" value="F:translation activator activity"/>
    <property type="evidence" value="ECO:0007669"/>
    <property type="project" value="TreeGrafter"/>
</dbReference>
<dbReference type="VEuPathDB" id="VectorBase:AMEM015471"/>
<feature type="region of interest" description="Disordered" evidence="1">
    <location>
        <begin position="517"/>
        <end position="710"/>
    </location>
</feature>
<dbReference type="PANTHER" id="PTHR23254">
    <property type="entry name" value="EIF4G DOMAIN PROTEIN"/>
    <property type="match status" value="1"/>
</dbReference>
<accession>A0A182VID1</accession>
<dbReference type="EnsemblMetazoa" id="AMEM015471-RA">
    <property type="protein sequence ID" value="AMEM015471-PA"/>
    <property type="gene ID" value="AMEM015471"/>
</dbReference>
<dbReference type="VEuPathDB" id="VectorBase:AMEM21_010252"/>
<evidence type="ECO:0000313" key="3">
    <source>
        <dbReference type="Proteomes" id="UP000075903"/>
    </source>
</evidence>
<proteinExistence type="predicted"/>
<dbReference type="PANTHER" id="PTHR23254:SF18">
    <property type="entry name" value="RE28271P"/>
    <property type="match status" value="1"/>
</dbReference>
<feature type="region of interest" description="Disordered" evidence="1">
    <location>
        <begin position="67"/>
        <end position="94"/>
    </location>
</feature>
<dbReference type="STRING" id="30066.A0A182VID1"/>
<keyword evidence="3" id="KW-1185">Reference proteome</keyword>
<organism evidence="2 3">
    <name type="scientific">Anopheles merus</name>
    <name type="common">Mosquito</name>
    <dbReference type="NCBI Taxonomy" id="30066"/>
    <lineage>
        <taxon>Eukaryota</taxon>
        <taxon>Metazoa</taxon>
        <taxon>Ecdysozoa</taxon>
        <taxon>Arthropoda</taxon>
        <taxon>Hexapoda</taxon>
        <taxon>Insecta</taxon>
        <taxon>Pterygota</taxon>
        <taxon>Neoptera</taxon>
        <taxon>Endopterygota</taxon>
        <taxon>Diptera</taxon>
        <taxon>Nematocera</taxon>
        <taxon>Culicoidea</taxon>
        <taxon>Culicidae</taxon>
        <taxon>Anophelinae</taxon>
        <taxon>Anopheles</taxon>
    </lineage>
</organism>
<name>A0A182VID1_ANOME</name>
<evidence type="ECO:0000256" key="1">
    <source>
        <dbReference type="SAM" id="MobiDB-lite"/>
    </source>
</evidence>
<protein>
    <submittedName>
        <fullName evidence="2">Uncharacterized protein</fullName>
    </submittedName>
</protein>
<feature type="compositionally biased region" description="Basic and acidic residues" evidence="1">
    <location>
        <begin position="376"/>
        <end position="388"/>
    </location>
</feature>
<feature type="compositionally biased region" description="Basic and acidic residues" evidence="1">
    <location>
        <begin position="613"/>
        <end position="622"/>
    </location>
</feature>
<feature type="compositionally biased region" description="Basic and acidic residues" evidence="1">
    <location>
        <begin position="67"/>
        <end position="86"/>
    </location>
</feature>